<protein>
    <submittedName>
        <fullName evidence="2">Nucleotide-diphospho-sugar transferase</fullName>
    </submittedName>
</protein>
<sequence>MSANVRKLVFSLGKALMRASLWVPAIAVLMYYDALDGSDRKAKIRMLYCFLMARHSRTARGLYVKLLRRNLDRSAEANFALAVVAYRFERYRLAGLIDRRTARQAHPPVAAAVARTMARFDEAILSGAIYDMVAAMVDRLPLAAGEDVVLVAAGERYLGLFGLWLEQARKHIRGRIFGLAMDAGAFAAMGEALDGGVVDLSTFFVFDEHGKVDDRCRQVLWIVRVLFLREIVRRGHRLLSIDLDAVAMGDLASMLDRMPEADIVVQKDYSIPQEVARKLGFIVCCGFMVFSPTQATKDFLDRYVKRTMHELDDQAAINHMIADAGVADVVTTSESMSFRADGVRWVCPDKTLVSRDIATGKVIRHFHQGQSVDELRALLGLG</sequence>
<dbReference type="STRING" id="474950.SAMN05421771_0283"/>
<name>A0A1I6L5G4_9BACT</name>
<dbReference type="InterPro" id="IPR005069">
    <property type="entry name" value="Nucl-diP-sugar_transferase"/>
</dbReference>
<dbReference type="RefSeq" id="WP_089835915.1">
    <property type="nucleotide sequence ID" value="NZ_FOZL01000001.1"/>
</dbReference>
<keyword evidence="3" id="KW-1185">Reference proteome</keyword>
<gene>
    <name evidence="2" type="ORF">SAMN05421771_0283</name>
</gene>
<reference evidence="2 3" key="1">
    <citation type="submission" date="2016-10" db="EMBL/GenBank/DDBJ databases">
        <authorList>
            <person name="de Groot N.N."/>
        </authorList>
    </citation>
    <scope>NUCLEOTIDE SEQUENCE [LARGE SCALE GENOMIC DNA]</scope>
    <source>
        <strain evidence="2 3">DSM 21001</strain>
    </source>
</reference>
<keyword evidence="2" id="KW-0808">Transferase</keyword>
<evidence type="ECO:0000259" key="1">
    <source>
        <dbReference type="Pfam" id="PF03407"/>
    </source>
</evidence>
<proteinExistence type="predicted"/>
<dbReference type="GO" id="GO:0016740">
    <property type="term" value="F:transferase activity"/>
    <property type="evidence" value="ECO:0007669"/>
    <property type="project" value="UniProtKB-KW"/>
</dbReference>
<dbReference type="AlphaFoldDB" id="A0A1I6L5G4"/>
<dbReference type="OrthoDB" id="105442at2"/>
<dbReference type="Proteomes" id="UP000199024">
    <property type="component" value="Unassembled WGS sequence"/>
</dbReference>
<feature type="domain" description="Nucleotide-diphospho-sugar transferase" evidence="1">
    <location>
        <begin position="180"/>
        <end position="325"/>
    </location>
</feature>
<evidence type="ECO:0000313" key="3">
    <source>
        <dbReference type="Proteomes" id="UP000199024"/>
    </source>
</evidence>
<evidence type="ECO:0000313" key="2">
    <source>
        <dbReference type="EMBL" id="SFR98647.1"/>
    </source>
</evidence>
<dbReference type="EMBL" id="FOZL01000001">
    <property type="protein sequence ID" value="SFR98647.1"/>
    <property type="molecule type" value="Genomic_DNA"/>
</dbReference>
<accession>A0A1I6L5G4</accession>
<dbReference type="Pfam" id="PF03407">
    <property type="entry name" value="Nucleotid_trans"/>
    <property type="match status" value="1"/>
</dbReference>
<organism evidence="2 3">
    <name type="scientific">Granulicella pectinivorans</name>
    <dbReference type="NCBI Taxonomy" id="474950"/>
    <lineage>
        <taxon>Bacteria</taxon>
        <taxon>Pseudomonadati</taxon>
        <taxon>Acidobacteriota</taxon>
        <taxon>Terriglobia</taxon>
        <taxon>Terriglobales</taxon>
        <taxon>Acidobacteriaceae</taxon>
        <taxon>Granulicella</taxon>
    </lineage>
</organism>